<dbReference type="Proteomes" id="UP001462502">
    <property type="component" value="Unassembled WGS sequence"/>
</dbReference>
<proteinExistence type="predicted"/>
<dbReference type="RefSeq" id="WP_347936498.1">
    <property type="nucleotide sequence ID" value="NZ_CP158160.1"/>
</dbReference>
<accession>A0ABV0ITL4</accession>
<organism evidence="1 2">
    <name type="scientific">Chromobacterium phragmitis</name>
    <dbReference type="NCBI Taxonomy" id="2202141"/>
    <lineage>
        <taxon>Bacteria</taxon>
        <taxon>Pseudomonadati</taxon>
        <taxon>Pseudomonadota</taxon>
        <taxon>Betaproteobacteria</taxon>
        <taxon>Neisseriales</taxon>
        <taxon>Chromobacteriaceae</taxon>
        <taxon>Chromobacterium</taxon>
    </lineage>
</organism>
<evidence type="ECO:0000313" key="1">
    <source>
        <dbReference type="EMBL" id="MEO9384606.1"/>
    </source>
</evidence>
<gene>
    <name evidence="1" type="ORF">ABI908_10915</name>
</gene>
<dbReference type="EMBL" id="JBDXMI010000001">
    <property type="protein sequence ID" value="MEO9384606.1"/>
    <property type="molecule type" value="Genomic_DNA"/>
</dbReference>
<comment type="caution">
    <text evidence="1">The sequence shown here is derived from an EMBL/GenBank/DDBJ whole genome shotgun (WGS) entry which is preliminary data.</text>
</comment>
<reference evidence="1 2" key="1">
    <citation type="submission" date="2024-05" db="EMBL/GenBank/DDBJ databases">
        <authorList>
            <person name="De Oliveira J.P."/>
            <person name="Noriler S.A."/>
            <person name="De Oliveira A.G."/>
            <person name="Sipoli D.S."/>
        </authorList>
    </citation>
    <scope>NUCLEOTIDE SEQUENCE [LARGE SCALE GENOMIC DNA]</scope>
    <source>
        <strain evidence="1 2">LABIM192</strain>
    </source>
</reference>
<keyword evidence="2" id="KW-1185">Reference proteome</keyword>
<sequence length="44" mass="4926">MSRLGIEHGILWRSDGSLAVEQQYSVGLINMLQGGSYINCICRR</sequence>
<name>A0ABV0ITL4_9NEIS</name>
<protein>
    <submittedName>
        <fullName evidence="1">Uncharacterized protein</fullName>
    </submittedName>
</protein>
<evidence type="ECO:0000313" key="2">
    <source>
        <dbReference type="Proteomes" id="UP001462502"/>
    </source>
</evidence>